<evidence type="ECO:0000256" key="5">
    <source>
        <dbReference type="ARBA" id="ARBA00023163"/>
    </source>
</evidence>
<dbReference type="EMBL" id="LMYN01000235">
    <property type="protein sequence ID" value="KRZ98643.1"/>
    <property type="molecule type" value="Genomic_DNA"/>
</dbReference>
<organism evidence="8 9">
    <name type="scientific">Debaryomyces fabryi</name>
    <dbReference type="NCBI Taxonomy" id="58627"/>
    <lineage>
        <taxon>Eukaryota</taxon>
        <taxon>Fungi</taxon>
        <taxon>Dikarya</taxon>
        <taxon>Ascomycota</taxon>
        <taxon>Saccharomycotina</taxon>
        <taxon>Pichiomycetes</taxon>
        <taxon>Debaryomycetaceae</taxon>
        <taxon>Debaryomyces</taxon>
    </lineage>
</organism>
<dbReference type="GeneID" id="26842605"/>
<accession>A0A0V1PQZ5</accession>
<evidence type="ECO:0000259" key="7">
    <source>
        <dbReference type="SMART" id="SM00906"/>
    </source>
</evidence>
<gene>
    <name evidence="8" type="ORF">AC631_05596</name>
</gene>
<keyword evidence="4" id="KW-0238">DNA-binding</keyword>
<keyword evidence="5" id="KW-0804">Transcription</keyword>
<keyword evidence="3" id="KW-0805">Transcription regulation</keyword>
<comment type="caution">
    <text evidence="8">The sequence shown here is derived from an EMBL/GenBank/DDBJ whole genome shotgun (WGS) entry which is preliminary data.</text>
</comment>
<evidence type="ECO:0000256" key="4">
    <source>
        <dbReference type="ARBA" id="ARBA00023125"/>
    </source>
</evidence>
<evidence type="ECO:0000313" key="8">
    <source>
        <dbReference type="EMBL" id="KRZ98643.1"/>
    </source>
</evidence>
<dbReference type="PANTHER" id="PTHR31313">
    <property type="entry name" value="TY1 ENHANCER ACTIVATOR"/>
    <property type="match status" value="1"/>
</dbReference>
<evidence type="ECO:0000256" key="6">
    <source>
        <dbReference type="ARBA" id="ARBA00023242"/>
    </source>
</evidence>
<dbReference type="RefSeq" id="XP_015464746.1">
    <property type="nucleotide sequence ID" value="XM_015614425.1"/>
</dbReference>
<dbReference type="AlphaFoldDB" id="A0A0V1PQZ5"/>
<keyword evidence="1" id="KW-0479">Metal-binding</keyword>
<dbReference type="SMART" id="SM00906">
    <property type="entry name" value="Fungal_trans"/>
    <property type="match status" value="1"/>
</dbReference>
<dbReference type="InterPro" id="IPR007219">
    <property type="entry name" value="XnlR_reg_dom"/>
</dbReference>
<dbReference type="GO" id="GO:0003677">
    <property type="term" value="F:DNA binding"/>
    <property type="evidence" value="ECO:0007669"/>
    <property type="project" value="UniProtKB-KW"/>
</dbReference>
<dbReference type="OrthoDB" id="4025267at2759"/>
<protein>
    <recommendedName>
        <fullName evidence="7">Xylanolytic transcriptional activator regulatory domain-containing protein</fullName>
    </recommendedName>
</protein>
<name>A0A0V1PQZ5_9ASCO</name>
<dbReference type="CDD" id="cd12148">
    <property type="entry name" value="fungal_TF_MHR"/>
    <property type="match status" value="1"/>
</dbReference>
<dbReference type="PANTHER" id="PTHR31313:SF81">
    <property type="entry name" value="TY1 ENHANCER ACTIVATOR"/>
    <property type="match status" value="1"/>
</dbReference>
<reference evidence="8 9" key="1">
    <citation type="submission" date="2015-11" db="EMBL/GenBank/DDBJ databases">
        <title>The genome of Debaryomyces fabryi.</title>
        <authorList>
            <person name="Tafer H."/>
            <person name="Lopandic K."/>
        </authorList>
    </citation>
    <scope>NUCLEOTIDE SEQUENCE [LARGE SCALE GENOMIC DNA]</scope>
    <source>
        <strain evidence="8 9">CBS 789</strain>
    </source>
</reference>
<dbReference type="Pfam" id="PF04082">
    <property type="entry name" value="Fungal_trans"/>
    <property type="match status" value="1"/>
</dbReference>
<proteinExistence type="predicted"/>
<evidence type="ECO:0000256" key="2">
    <source>
        <dbReference type="ARBA" id="ARBA00022833"/>
    </source>
</evidence>
<feature type="domain" description="Xylanolytic transcriptional activator regulatory" evidence="7">
    <location>
        <begin position="309"/>
        <end position="425"/>
    </location>
</feature>
<evidence type="ECO:0000256" key="3">
    <source>
        <dbReference type="ARBA" id="ARBA00023015"/>
    </source>
</evidence>
<dbReference type="GO" id="GO:0006351">
    <property type="term" value="P:DNA-templated transcription"/>
    <property type="evidence" value="ECO:0007669"/>
    <property type="project" value="InterPro"/>
</dbReference>
<dbReference type="GO" id="GO:0008270">
    <property type="term" value="F:zinc ion binding"/>
    <property type="evidence" value="ECO:0007669"/>
    <property type="project" value="InterPro"/>
</dbReference>
<keyword evidence="2" id="KW-0862">Zinc</keyword>
<keyword evidence="6" id="KW-0539">Nucleus</keyword>
<evidence type="ECO:0000313" key="9">
    <source>
        <dbReference type="Proteomes" id="UP000054251"/>
    </source>
</evidence>
<keyword evidence="9" id="KW-1185">Reference proteome</keyword>
<evidence type="ECO:0000256" key="1">
    <source>
        <dbReference type="ARBA" id="ARBA00022723"/>
    </source>
</evidence>
<dbReference type="Proteomes" id="UP000054251">
    <property type="component" value="Unassembled WGS sequence"/>
</dbReference>
<dbReference type="InterPro" id="IPR051615">
    <property type="entry name" value="Transcr_Regulatory_Elem"/>
</dbReference>
<sequence length="777" mass="89302">MNRNNQKLLDLLRENQNDHQKLQQLLNDGISIDKETKKVSKKSLDITDNIIKEPDWNYKKFSHLVVPRTNVVSMVLGPTSVYNDKMIMENQNITSNHVQNDITGYGEVDYLDNSNDDCTFSPNSRSFSLSHEIIDNTQEPSDPLNQRNMPLSNIKQKLTPEQISELEGFRDKYGYHSFKLFYFKPLKLQSNPKSFSIIRTSVSLFFKYMYSSSFLFIHRETFLYFFLNNEENCDFVSLELIYAISALGAKISTEENIRMKADEFYSISKTKVLEIANGEHFITESSITKLQTLLCLAFYDLGRGELTSSWLLSGLAFRVGFDFGFELDPKDWNVSFNKAPKARSTSTSATYSLSGPSSSTSSNVSVNQARENLYQSYPFDICQVRLRIYWGSYVADRFICLVTGRSSTLKLGDVTIPNTQDIGDLTGIEDFIYYDVTSSKQYACRAFHCLKAVVELLNLSEDISMKVFGPSIAPGTNRFDLTTEFNLKLLQWKQNLGTELFWNKSILKRTAHNELYMGPRYTFFIIILSINRPFVSMIALTASKNPTFVNSTPVKICDDIIDDMEIVIKALKVHETTYKVFKPHILAVYSTILTISILLWKFKIAKDVSQKNAIIEKVELFFDFLQKCSSIWTLAVNPVSVFHKKIETLYFDGMNDLNFFNEVQPPKLNSILSERITENKNNETFTSIKDPNGEYENDSNLNNSYIHTSKNIYKQQTIAERELNLKDNKSYGLEEVLCIDDLFQSFLAEPSSQQFLTRLDLADAMWDETLFSKGFNW</sequence>